<dbReference type="GO" id="GO:0140664">
    <property type="term" value="F:ATP-dependent DNA damage sensor activity"/>
    <property type="evidence" value="ECO:0007669"/>
    <property type="project" value="InterPro"/>
</dbReference>
<dbReference type="HAMAP" id="MF_01498">
    <property type="entry name" value="RadA_bact"/>
    <property type="match status" value="1"/>
</dbReference>
<evidence type="ECO:0000256" key="4">
    <source>
        <dbReference type="ARBA" id="ARBA00022771"/>
    </source>
</evidence>
<comment type="function">
    <text evidence="13">DNA-dependent ATPase involved in processing of recombination intermediates, plays a role in repairing DNA breaks. Stimulates the branch migration of RecA-mediated strand transfer reactions, allowing the 3' invading strand to extend heteroduplex DNA faster. Binds ssDNA in the presence of ADP but not other nucleotides, has ATPase activity that is stimulated by ssDNA and various branched DNA structures, but inhibited by SSB. Does not have RecA's homology-searching function.</text>
</comment>
<evidence type="ECO:0000256" key="11">
    <source>
        <dbReference type="HAMAP-Rule" id="MF_01498"/>
    </source>
</evidence>
<evidence type="ECO:0000256" key="7">
    <source>
        <dbReference type="ARBA" id="ARBA00022840"/>
    </source>
</evidence>
<keyword evidence="6 13" id="KW-0862">Zinc</keyword>
<dbReference type="InterPro" id="IPR027417">
    <property type="entry name" value="P-loop_NTPase"/>
</dbReference>
<evidence type="ECO:0000256" key="12">
    <source>
        <dbReference type="NCBIfam" id="TIGR00416"/>
    </source>
</evidence>
<dbReference type="GO" id="GO:0005829">
    <property type="term" value="C:cytosol"/>
    <property type="evidence" value="ECO:0007669"/>
    <property type="project" value="TreeGrafter"/>
</dbReference>
<dbReference type="NCBIfam" id="TIGR00416">
    <property type="entry name" value="sms"/>
    <property type="match status" value="1"/>
</dbReference>
<evidence type="ECO:0000256" key="13">
    <source>
        <dbReference type="RuleBase" id="RU003555"/>
    </source>
</evidence>
<dbReference type="InterPro" id="IPR041166">
    <property type="entry name" value="Rubredoxin_2"/>
</dbReference>
<gene>
    <name evidence="11 15" type="primary">radA</name>
    <name evidence="15" type="ORF">AMYX_38520</name>
</gene>
<keyword evidence="7 11" id="KW-0067">ATP-binding</keyword>
<dbReference type="PROSITE" id="PS50162">
    <property type="entry name" value="RECA_2"/>
    <property type="match status" value="1"/>
</dbReference>
<dbReference type="Pfam" id="PF18073">
    <property type="entry name" value="Zn_ribbon_LapB"/>
    <property type="match status" value="1"/>
</dbReference>
<dbReference type="InterPro" id="IPR020568">
    <property type="entry name" value="Ribosomal_Su5_D2-typ_SF"/>
</dbReference>
<organism evidence="15 16">
    <name type="scientific">Anaeromyxobacter diazotrophicus</name>
    <dbReference type="NCBI Taxonomy" id="2590199"/>
    <lineage>
        <taxon>Bacteria</taxon>
        <taxon>Pseudomonadati</taxon>
        <taxon>Myxococcota</taxon>
        <taxon>Myxococcia</taxon>
        <taxon>Myxococcales</taxon>
        <taxon>Cystobacterineae</taxon>
        <taxon>Anaeromyxobacteraceae</taxon>
        <taxon>Anaeromyxobacter</taxon>
    </lineage>
</organism>
<dbReference type="GO" id="GO:0000725">
    <property type="term" value="P:recombinational repair"/>
    <property type="evidence" value="ECO:0007669"/>
    <property type="project" value="UniProtKB-UniRule"/>
</dbReference>
<dbReference type="CDD" id="cd01121">
    <property type="entry name" value="RadA_SMS_N"/>
    <property type="match status" value="1"/>
</dbReference>
<dbReference type="SUPFAM" id="SSF54211">
    <property type="entry name" value="Ribosomal protein S5 domain 2-like"/>
    <property type="match status" value="1"/>
</dbReference>
<protein>
    <recommendedName>
        <fullName evidence="11 12">DNA repair protein RadA</fullName>
    </recommendedName>
</protein>
<dbReference type="InterPro" id="IPR003593">
    <property type="entry name" value="AAA+_ATPase"/>
</dbReference>
<dbReference type="InterPro" id="IPR020588">
    <property type="entry name" value="RecA_ATP-bd"/>
</dbReference>
<feature type="binding site" evidence="11">
    <location>
        <begin position="106"/>
        <end position="113"/>
    </location>
    <ligand>
        <name>ATP</name>
        <dbReference type="ChEBI" id="CHEBI:30616"/>
    </ligand>
</feature>
<dbReference type="EMBL" id="BJTG01000010">
    <property type="protein sequence ID" value="GEJ59111.1"/>
    <property type="molecule type" value="Genomic_DNA"/>
</dbReference>
<keyword evidence="2 11" id="KW-0547">Nucleotide-binding</keyword>
<evidence type="ECO:0000256" key="2">
    <source>
        <dbReference type="ARBA" id="ARBA00022741"/>
    </source>
</evidence>
<dbReference type="AlphaFoldDB" id="A0A7I9VRW8"/>
<evidence type="ECO:0000313" key="16">
    <source>
        <dbReference type="Proteomes" id="UP000503640"/>
    </source>
</evidence>
<dbReference type="GO" id="GO:0008270">
    <property type="term" value="F:zinc ion binding"/>
    <property type="evidence" value="ECO:0007669"/>
    <property type="project" value="UniProtKB-KW"/>
</dbReference>
<keyword evidence="5" id="KW-0378">Hydrolase</keyword>
<keyword evidence="10 11" id="KW-0234">DNA repair</keyword>
<evidence type="ECO:0000256" key="1">
    <source>
        <dbReference type="ARBA" id="ARBA00022723"/>
    </source>
</evidence>
<sequence length="467" mass="48957">MLRVAVAKLAPKQKTVFACAECGHASPKWLGQCPACRKWNTLHEELPPPEERGAPRGFGGVARSARPIPLREVEASEEARLKTGIGELDRVLGGGVVPGSLVLLGGDPGIGKSTLLLAALERLAGAVEGRPILYVTGEESARQVKLRADRLGVGAENLHLFPETDAAKVLHAAQQLEPAALAIDSIQTQYLPELTSAPGTVTQIREVTARLMGYAKTTETPTFLVGHVTKDGAIAGPRVLEHMVDTVLYFEGGGAHPYRVLRAHKNRFGSASEIGVFEMKSRGLAEVQNPSALFLSERPEGAPGSAVAAALSGTRTLLVEVQALVSPTTFGTPRRTALGVDSNRVALLAAVLEKKVGIDILGCDLFVNVAGGLTLDDPAADLATVAALASSFRDRPLDGRTLVLGEVGLAGEVRAVAQSDARLAEAARLGFVRALVPAGNARHAEAPAGFSVEPVETVAEALDRLFP</sequence>
<feature type="short sequence motif" description="RadA KNRFG motif" evidence="11">
    <location>
        <begin position="265"/>
        <end position="269"/>
    </location>
</feature>
<dbReference type="InterPro" id="IPR004504">
    <property type="entry name" value="DNA_repair_RadA"/>
</dbReference>
<dbReference type="SMART" id="SM00382">
    <property type="entry name" value="AAA"/>
    <property type="match status" value="1"/>
</dbReference>
<keyword evidence="4 13" id="KW-0863">Zinc-finger</keyword>
<dbReference type="GO" id="GO:0016787">
    <property type="term" value="F:hydrolase activity"/>
    <property type="evidence" value="ECO:0007669"/>
    <property type="project" value="UniProtKB-KW"/>
</dbReference>
<evidence type="ECO:0000256" key="8">
    <source>
        <dbReference type="ARBA" id="ARBA00023016"/>
    </source>
</evidence>
<name>A0A7I9VRW8_9BACT</name>
<keyword evidence="3 11" id="KW-0227">DNA damage</keyword>
<feature type="region of interest" description="Lon-protease-like" evidence="11">
    <location>
        <begin position="364"/>
        <end position="467"/>
    </location>
</feature>
<keyword evidence="16" id="KW-1185">Reference proteome</keyword>
<evidence type="ECO:0000256" key="3">
    <source>
        <dbReference type="ARBA" id="ARBA00022763"/>
    </source>
</evidence>
<keyword evidence="9 11" id="KW-0238">DNA-binding</keyword>
<dbReference type="PANTHER" id="PTHR32472">
    <property type="entry name" value="DNA REPAIR PROTEIN RADA"/>
    <property type="match status" value="1"/>
</dbReference>
<dbReference type="Gene3D" id="3.30.230.10">
    <property type="match status" value="1"/>
</dbReference>
<dbReference type="Pfam" id="PF13481">
    <property type="entry name" value="AAA_25"/>
    <property type="match status" value="1"/>
</dbReference>
<dbReference type="PRINTS" id="PR01874">
    <property type="entry name" value="DNAREPAIRADA"/>
</dbReference>
<dbReference type="InterPro" id="IPR014721">
    <property type="entry name" value="Ribsml_uS5_D2-typ_fold_subgr"/>
</dbReference>
<reference evidence="16" key="1">
    <citation type="journal article" date="2020" name="Appl. Environ. Microbiol.">
        <title>Diazotrophic Anaeromyxobacter Isolates from Soils.</title>
        <authorList>
            <person name="Masuda Y."/>
            <person name="Yamanaka H."/>
            <person name="Xu Z.X."/>
            <person name="Shiratori Y."/>
            <person name="Aono T."/>
            <person name="Amachi S."/>
            <person name="Senoo K."/>
            <person name="Itoh H."/>
        </authorList>
    </citation>
    <scope>NUCLEOTIDE SEQUENCE [LARGE SCALE GENOMIC DNA]</scope>
    <source>
        <strain evidence="16">R267</strain>
    </source>
</reference>
<comment type="caution">
    <text evidence="15">The sequence shown here is derived from an EMBL/GenBank/DDBJ whole genome shotgun (WGS) entry which is preliminary data.</text>
</comment>
<keyword evidence="8 11" id="KW-0346">Stress response</keyword>
<proteinExistence type="inferred from homology"/>
<comment type="similarity">
    <text evidence="11 13">Belongs to the RecA family. RadA subfamily.</text>
</comment>
<dbReference type="Gene3D" id="3.40.50.300">
    <property type="entry name" value="P-loop containing nucleotide triphosphate hydrolases"/>
    <property type="match status" value="1"/>
</dbReference>
<evidence type="ECO:0000259" key="14">
    <source>
        <dbReference type="PROSITE" id="PS50162"/>
    </source>
</evidence>
<evidence type="ECO:0000256" key="10">
    <source>
        <dbReference type="ARBA" id="ARBA00023204"/>
    </source>
</evidence>
<accession>A0A7I9VRW8</accession>
<dbReference type="GO" id="GO:0003684">
    <property type="term" value="F:damaged DNA binding"/>
    <property type="evidence" value="ECO:0007669"/>
    <property type="project" value="InterPro"/>
</dbReference>
<comment type="function">
    <text evidence="11">Plays a role in repairing double-strand DNA breaks, probably involving stabilizing or processing branched DNA or blocked replication forks.</text>
</comment>
<keyword evidence="1 11" id="KW-0479">Metal-binding</keyword>
<dbReference type="PANTHER" id="PTHR32472:SF10">
    <property type="entry name" value="DNA REPAIR PROTEIN RADA-LIKE PROTEIN"/>
    <property type="match status" value="1"/>
</dbReference>
<dbReference type="FunFam" id="3.40.50.300:FF:000050">
    <property type="entry name" value="DNA repair protein RadA"/>
    <property type="match status" value="1"/>
</dbReference>
<evidence type="ECO:0000313" key="15">
    <source>
        <dbReference type="EMBL" id="GEJ59111.1"/>
    </source>
</evidence>
<dbReference type="SUPFAM" id="SSF52540">
    <property type="entry name" value="P-loop containing nucleoside triphosphate hydrolases"/>
    <property type="match status" value="1"/>
</dbReference>
<evidence type="ECO:0000256" key="6">
    <source>
        <dbReference type="ARBA" id="ARBA00022833"/>
    </source>
</evidence>
<dbReference type="Proteomes" id="UP000503640">
    <property type="component" value="Unassembled WGS sequence"/>
</dbReference>
<comment type="domain">
    <text evidence="11">The middle region has homology to RecA with ATPase motifs including the RadA KNRFG motif, while the C-terminus is homologous to Lon protease.</text>
</comment>
<feature type="domain" description="RecA family profile 1" evidence="14">
    <location>
        <begin position="77"/>
        <end position="228"/>
    </location>
</feature>
<dbReference type="GO" id="GO:0005524">
    <property type="term" value="F:ATP binding"/>
    <property type="evidence" value="ECO:0007669"/>
    <property type="project" value="UniProtKB-UniRule"/>
</dbReference>
<evidence type="ECO:0000256" key="9">
    <source>
        <dbReference type="ARBA" id="ARBA00023125"/>
    </source>
</evidence>
<evidence type="ECO:0000256" key="5">
    <source>
        <dbReference type="ARBA" id="ARBA00022801"/>
    </source>
</evidence>